<evidence type="ECO:0000313" key="1">
    <source>
        <dbReference type="EMBL" id="TPP40078.1"/>
    </source>
</evidence>
<gene>
    <name evidence="1" type="ORF">CGC21_26160</name>
</gene>
<sequence length="197" mass="21478">MIMVLREGVRVSEEFVRRLEDPAQGSCFEAAASRWVEGARARCRKKERVRTWDALPHVWKGMDIAASKASPAAPSAADSPRPDCVDAVLAGAGGLTWAPLSTHPVHILTAGLYYPGWYAMPTLVVVFSTMHGAAFKGRDATQGESRDAAITLNKVFECLLTWALISRGFPVGSARFPDERTTDPVDMICSTASSRRR</sequence>
<dbReference type="Proteomes" id="UP000318447">
    <property type="component" value="Unassembled WGS sequence"/>
</dbReference>
<comment type="caution">
    <text evidence="1">The sequence shown here is derived from an EMBL/GenBank/DDBJ whole genome shotgun (WGS) entry which is preliminary data.</text>
</comment>
<evidence type="ECO:0000313" key="2">
    <source>
        <dbReference type="Proteomes" id="UP000318447"/>
    </source>
</evidence>
<proteinExistence type="predicted"/>
<dbReference type="EMBL" id="RHLC01000004">
    <property type="protein sequence ID" value="TPP40078.1"/>
    <property type="molecule type" value="Genomic_DNA"/>
</dbReference>
<organism evidence="1 2">
    <name type="scientific">Leishmania donovani</name>
    <dbReference type="NCBI Taxonomy" id="5661"/>
    <lineage>
        <taxon>Eukaryota</taxon>
        <taxon>Discoba</taxon>
        <taxon>Euglenozoa</taxon>
        <taxon>Kinetoplastea</taxon>
        <taxon>Metakinetoplastina</taxon>
        <taxon>Trypanosomatida</taxon>
        <taxon>Trypanosomatidae</taxon>
        <taxon>Leishmaniinae</taxon>
        <taxon>Leishmania</taxon>
    </lineage>
</organism>
<protein>
    <submittedName>
        <fullName evidence="1">Uncharacterized protein</fullName>
    </submittedName>
</protein>
<name>A0A504WWG5_LEIDO</name>
<dbReference type="AlphaFoldDB" id="A0A504WWG5"/>
<reference evidence="2" key="1">
    <citation type="submission" date="2019-02" db="EMBL/GenBank/DDBJ databases">
        <title>FDA dAtabase for Regulatory Grade micrObial Sequences (FDA-ARGOS): Supporting development and validation of Infectious Disease Dx tests.</title>
        <authorList>
            <person name="Duncan R."/>
            <person name="Fisher C."/>
            <person name="Tallon L."/>
            <person name="Sadzewicz L."/>
            <person name="Sengamalay N."/>
            <person name="Ott S."/>
            <person name="Godinez A."/>
            <person name="Nagaraj S."/>
            <person name="Vavikolanu K."/>
            <person name="Nadendla S."/>
            <person name="Aluvathingal J."/>
            <person name="Sichtig H."/>
        </authorList>
    </citation>
    <scope>NUCLEOTIDE SEQUENCE [LARGE SCALE GENOMIC DNA]</scope>
    <source>
        <strain evidence="2">FDAARGOS_361</strain>
    </source>
</reference>
<accession>A0A504WWG5</accession>